<dbReference type="PANTHER" id="PTHR42659:SF2">
    <property type="entry name" value="XANTHINE DEHYDROGENASE SUBUNIT C-RELATED"/>
    <property type="match status" value="1"/>
</dbReference>
<gene>
    <name evidence="5" type="ORF">DFP95_106135</name>
</gene>
<evidence type="ECO:0000259" key="4">
    <source>
        <dbReference type="PROSITE" id="PS51387"/>
    </source>
</evidence>
<sequence>MISFDFQYERPESIEEAVQAFQRADSAGLEPIYYSGGTEIISMARLNLLRTGAVIDIKGIPECNVMAVRQDRFVIGSAITLTNVVEANLYPLLSETSRNVADFTNRNKITIGGNLCGKFYYREALLPFLLADSQVVLAGAGGLRQVPIDLVMNGEPRLEKGELLVQIISEARYLALPFITVKKTKQEKIDYPIVRVTGLRAAEGIRMAFSGVSEAAFRSRELEEVLNDTALPVQERIEVAIRRWPYPILNDILSSAAYRTFVLRNTLTDAMEALERRRL</sequence>
<dbReference type="Gene3D" id="3.30.390.50">
    <property type="entry name" value="CO dehydrogenase flavoprotein, C-terminal domain"/>
    <property type="match status" value="1"/>
</dbReference>
<feature type="domain" description="FAD-binding PCMH-type" evidence="4">
    <location>
        <begin position="1"/>
        <end position="178"/>
    </location>
</feature>
<dbReference type="SUPFAM" id="SSF56176">
    <property type="entry name" value="FAD-binding/transporter-associated domain-like"/>
    <property type="match status" value="1"/>
</dbReference>
<dbReference type="AlphaFoldDB" id="A0A3D9IGS1"/>
<dbReference type="InterPro" id="IPR005107">
    <property type="entry name" value="CO_DH_flav_C"/>
</dbReference>
<keyword evidence="2" id="KW-0274">FAD</keyword>
<dbReference type="Gene3D" id="3.30.43.10">
    <property type="entry name" value="Uridine Diphospho-n-acetylenolpyruvylglucosamine Reductase, domain 2"/>
    <property type="match status" value="1"/>
</dbReference>
<accession>A0A3D9IGS1</accession>
<dbReference type="RefSeq" id="WP_115993060.1">
    <property type="nucleotide sequence ID" value="NZ_QRDY01000006.1"/>
</dbReference>
<reference evidence="5 6" key="1">
    <citation type="submission" date="2018-07" db="EMBL/GenBank/DDBJ databases">
        <title>Genomic Encyclopedia of Type Strains, Phase III (KMG-III): the genomes of soil and plant-associated and newly described type strains.</title>
        <authorList>
            <person name="Whitman W."/>
        </authorList>
    </citation>
    <scope>NUCLEOTIDE SEQUENCE [LARGE SCALE GENOMIC DNA]</scope>
    <source>
        <strain evidence="5 6">CECT 8236</strain>
    </source>
</reference>
<evidence type="ECO:0000313" key="6">
    <source>
        <dbReference type="Proteomes" id="UP000256869"/>
    </source>
</evidence>
<evidence type="ECO:0000256" key="2">
    <source>
        <dbReference type="ARBA" id="ARBA00022827"/>
    </source>
</evidence>
<dbReference type="PANTHER" id="PTHR42659">
    <property type="entry name" value="XANTHINE DEHYDROGENASE SUBUNIT C-RELATED"/>
    <property type="match status" value="1"/>
</dbReference>
<keyword evidence="6" id="KW-1185">Reference proteome</keyword>
<dbReference type="InterPro" id="IPR016166">
    <property type="entry name" value="FAD-bd_PCMH"/>
</dbReference>
<dbReference type="Proteomes" id="UP000256869">
    <property type="component" value="Unassembled WGS sequence"/>
</dbReference>
<dbReference type="Gene3D" id="3.30.465.10">
    <property type="match status" value="1"/>
</dbReference>
<dbReference type="InterPro" id="IPR016167">
    <property type="entry name" value="FAD-bd_PCMH_sub1"/>
</dbReference>
<dbReference type="InterPro" id="IPR036318">
    <property type="entry name" value="FAD-bd_PCMH-like_sf"/>
</dbReference>
<name>A0A3D9IGS1_9BACL</name>
<dbReference type="OrthoDB" id="9774454at2"/>
<dbReference type="GO" id="GO:0016491">
    <property type="term" value="F:oxidoreductase activity"/>
    <property type="evidence" value="ECO:0007669"/>
    <property type="project" value="UniProtKB-KW"/>
</dbReference>
<dbReference type="SMART" id="SM01092">
    <property type="entry name" value="CO_deh_flav_C"/>
    <property type="match status" value="1"/>
</dbReference>
<comment type="caution">
    <text evidence="5">The sequence shown here is derived from an EMBL/GenBank/DDBJ whole genome shotgun (WGS) entry which is preliminary data.</text>
</comment>
<dbReference type="InterPro" id="IPR002346">
    <property type="entry name" value="Mopterin_DH_FAD-bd"/>
</dbReference>
<evidence type="ECO:0000256" key="3">
    <source>
        <dbReference type="ARBA" id="ARBA00023002"/>
    </source>
</evidence>
<keyword evidence="1" id="KW-0285">Flavoprotein</keyword>
<dbReference type="GO" id="GO:0071949">
    <property type="term" value="F:FAD binding"/>
    <property type="evidence" value="ECO:0007669"/>
    <property type="project" value="InterPro"/>
</dbReference>
<protein>
    <submittedName>
        <fullName evidence="5">CO/xanthine dehydrogenase FAD-binding subunit</fullName>
    </submittedName>
</protein>
<dbReference type="InterPro" id="IPR036683">
    <property type="entry name" value="CO_DH_flav_C_dom_sf"/>
</dbReference>
<proteinExistence type="predicted"/>
<dbReference type="InterPro" id="IPR016169">
    <property type="entry name" value="FAD-bd_PCMH_sub2"/>
</dbReference>
<organism evidence="5 6">
    <name type="scientific">Cohnella lupini</name>
    <dbReference type="NCBI Taxonomy" id="1294267"/>
    <lineage>
        <taxon>Bacteria</taxon>
        <taxon>Bacillati</taxon>
        <taxon>Bacillota</taxon>
        <taxon>Bacilli</taxon>
        <taxon>Bacillales</taxon>
        <taxon>Paenibacillaceae</taxon>
        <taxon>Cohnella</taxon>
    </lineage>
</organism>
<evidence type="ECO:0000313" key="5">
    <source>
        <dbReference type="EMBL" id="RED60346.1"/>
    </source>
</evidence>
<keyword evidence="3" id="KW-0560">Oxidoreductase</keyword>
<dbReference type="PROSITE" id="PS51387">
    <property type="entry name" value="FAD_PCMH"/>
    <property type="match status" value="1"/>
</dbReference>
<dbReference type="SUPFAM" id="SSF55447">
    <property type="entry name" value="CO dehydrogenase flavoprotein C-terminal domain-like"/>
    <property type="match status" value="1"/>
</dbReference>
<dbReference type="Pfam" id="PF00941">
    <property type="entry name" value="FAD_binding_5"/>
    <property type="match status" value="1"/>
</dbReference>
<dbReference type="InterPro" id="IPR051312">
    <property type="entry name" value="Diverse_Substr_Oxidored"/>
</dbReference>
<dbReference type="EMBL" id="QRDY01000006">
    <property type="protein sequence ID" value="RED60346.1"/>
    <property type="molecule type" value="Genomic_DNA"/>
</dbReference>
<evidence type="ECO:0000256" key="1">
    <source>
        <dbReference type="ARBA" id="ARBA00022630"/>
    </source>
</evidence>